<protein>
    <submittedName>
        <fullName evidence="1">Uncharacterized protein</fullName>
    </submittedName>
</protein>
<dbReference type="AlphaFoldDB" id="A0A8J5CTK5"/>
<reference evidence="1" key="1">
    <citation type="submission" date="2020-07" db="EMBL/GenBank/DDBJ databases">
        <title>The High-quality genome of the commercially important snow crab, Chionoecetes opilio.</title>
        <authorList>
            <person name="Jeong J.-H."/>
            <person name="Ryu S."/>
        </authorList>
    </citation>
    <scope>NUCLEOTIDE SEQUENCE</scope>
    <source>
        <strain evidence="1">MADBK_172401_WGS</strain>
        <tissue evidence="1">Digestive gland</tissue>
    </source>
</reference>
<proteinExistence type="predicted"/>
<evidence type="ECO:0000313" key="2">
    <source>
        <dbReference type="Proteomes" id="UP000770661"/>
    </source>
</evidence>
<dbReference type="Proteomes" id="UP000770661">
    <property type="component" value="Unassembled WGS sequence"/>
</dbReference>
<comment type="caution">
    <text evidence="1">The sequence shown here is derived from an EMBL/GenBank/DDBJ whole genome shotgun (WGS) entry which is preliminary data.</text>
</comment>
<sequence length="336" mass="38255">MPRNYQPRKILTTDRNHLEKAFNHRIEKACYHPHCVATFWSEGFRLLGSFVLQPWFPCLANYQPRKHPTRIGTNLGRRPFNHRIEKAVALRTAWQPFGSEGSTLVFIIARKKSIADFQRRGLYSWNHSALAGNGGWTHECFVQTLSISIRDGGARSWDKVWNVTNITTGFALLASFVNRNIFPDDAFAGAEVKSRPLLMMMMNCPQTSCRTLDTIFIGAGPILSLRPSGISLISSNYRRHSRKLCSPTEGLLHALLPGLAQEDRACILTEDEEALDQLPERKEKQKSSQEEKKRRWVTLSWSSLSSRGTRGLKELSTCAKVISRRTDGRLQLDFLR</sequence>
<name>A0A8J5CTK5_CHIOP</name>
<dbReference type="EMBL" id="JACEEZ010013244">
    <property type="protein sequence ID" value="KAG0720196.1"/>
    <property type="molecule type" value="Genomic_DNA"/>
</dbReference>
<accession>A0A8J5CTK5</accession>
<keyword evidence="2" id="KW-1185">Reference proteome</keyword>
<evidence type="ECO:0000313" key="1">
    <source>
        <dbReference type="EMBL" id="KAG0720196.1"/>
    </source>
</evidence>
<organism evidence="1 2">
    <name type="scientific">Chionoecetes opilio</name>
    <name type="common">Atlantic snow crab</name>
    <name type="synonym">Cancer opilio</name>
    <dbReference type="NCBI Taxonomy" id="41210"/>
    <lineage>
        <taxon>Eukaryota</taxon>
        <taxon>Metazoa</taxon>
        <taxon>Ecdysozoa</taxon>
        <taxon>Arthropoda</taxon>
        <taxon>Crustacea</taxon>
        <taxon>Multicrustacea</taxon>
        <taxon>Malacostraca</taxon>
        <taxon>Eumalacostraca</taxon>
        <taxon>Eucarida</taxon>
        <taxon>Decapoda</taxon>
        <taxon>Pleocyemata</taxon>
        <taxon>Brachyura</taxon>
        <taxon>Eubrachyura</taxon>
        <taxon>Majoidea</taxon>
        <taxon>Majidae</taxon>
        <taxon>Chionoecetes</taxon>
    </lineage>
</organism>
<gene>
    <name evidence="1" type="ORF">GWK47_048961</name>
</gene>